<keyword evidence="3" id="KW-0479">Metal-binding</keyword>
<keyword evidence="2" id="KW-0004">4Fe-4S</keyword>
<gene>
    <name evidence="9" type="ORF">dnm_034980</name>
</gene>
<dbReference type="KEGG" id="dmm:dnm_034980"/>
<dbReference type="PANTHER" id="PTHR43177">
    <property type="entry name" value="PROTEIN NRFC"/>
    <property type="match status" value="1"/>
</dbReference>
<keyword evidence="6" id="KW-0408">Iron</keyword>
<dbReference type="SUPFAM" id="SSF54862">
    <property type="entry name" value="4Fe-4S ferredoxins"/>
    <property type="match status" value="1"/>
</dbReference>
<evidence type="ECO:0000256" key="2">
    <source>
        <dbReference type="ARBA" id="ARBA00022485"/>
    </source>
</evidence>
<organism evidence="9 10">
    <name type="scientific">Desulfonema magnum</name>
    <dbReference type="NCBI Taxonomy" id="45655"/>
    <lineage>
        <taxon>Bacteria</taxon>
        <taxon>Pseudomonadati</taxon>
        <taxon>Thermodesulfobacteriota</taxon>
        <taxon>Desulfobacteria</taxon>
        <taxon>Desulfobacterales</taxon>
        <taxon>Desulfococcaceae</taxon>
        <taxon>Desulfonema</taxon>
    </lineage>
</organism>
<dbReference type="Pfam" id="PF12800">
    <property type="entry name" value="Fer4_4"/>
    <property type="match status" value="1"/>
</dbReference>
<feature type="domain" description="4Fe-4S ferredoxin-type" evidence="8">
    <location>
        <begin position="4"/>
        <end position="33"/>
    </location>
</feature>
<keyword evidence="5" id="KW-0249">Electron transport</keyword>
<dbReference type="Pfam" id="PF13247">
    <property type="entry name" value="Fer4_11"/>
    <property type="match status" value="1"/>
</dbReference>
<dbReference type="InterPro" id="IPR050954">
    <property type="entry name" value="ET_IronSulfur_Cluster-Binding"/>
</dbReference>
<evidence type="ECO:0000313" key="10">
    <source>
        <dbReference type="Proteomes" id="UP000663722"/>
    </source>
</evidence>
<feature type="domain" description="4Fe-4S ferredoxin-type" evidence="8">
    <location>
        <begin position="48"/>
        <end position="81"/>
    </location>
</feature>
<dbReference type="AlphaFoldDB" id="A0A975GN74"/>
<dbReference type="RefSeq" id="WP_207682639.1">
    <property type="nucleotide sequence ID" value="NZ_CP061800.1"/>
</dbReference>
<reference evidence="9" key="1">
    <citation type="journal article" date="2021" name="Microb. Physiol.">
        <title>Proteogenomic Insights into the Physiology of Marine, Sulfate-Reducing, Filamentous Desulfonema limicola and Desulfonema magnum.</title>
        <authorList>
            <person name="Schnaars V."/>
            <person name="Wohlbrand L."/>
            <person name="Scheve S."/>
            <person name="Hinrichs C."/>
            <person name="Reinhardt R."/>
            <person name="Rabus R."/>
        </authorList>
    </citation>
    <scope>NUCLEOTIDE SEQUENCE</scope>
    <source>
        <strain evidence="9">4be13</strain>
    </source>
</reference>
<evidence type="ECO:0000256" key="7">
    <source>
        <dbReference type="ARBA" id="ARBA00023014"/>
    </source>
</evidence>
<keyword evidence="4" id="KW-0677">Repeat</keyword>
<evidence type="ECO:0000256" key="4">
    <source>
        <dbReference type="ARBA" id="ARBA00022737"/>
    </source>
</evidence>
<evidence type="ECO:0000256" key="6">
    <source>
        <dbReference type="ARBA" id="ARBA00023004"/>
    </source>
</evidence>
<sequence>MGDYLIYTDAAKCIACHSCEVACKAKNNVPEGATLGKIVVLGPRLINGQPRMSSLFVPCFHCEDAWCMNACPVDAIRKRNEDGLVYILQELCVGCKACILACPWHIPQWDADAGKAMKCDLCMDRIDEGQEPACVAACPTNALQFGEPAQLSHKAREEYGLSLLKRNPAK</sequence>
<dbReference type="Proteomes" id="UP000663722">
    <property type="component" value="Chromosome"/>
</dbReference>
<evidence type="ECO:0000256" key="5">
    <source>
        <dbReference type="ARBA" id="ARBA00022982"/>
    </source>
</evidence>
<dbReference type="PROSITE" id="PS00198">
    <property type="entry name" value="4FE4S_FER_1"/>
    <property type="match status" value="1"/>
</dbReference>
<dbReference type="GO" id="GO:0046872">
    <property type="term" value="F:metal ion binding"/>
    <property type="evidence" value="ECO:0007669"/>
    <property type="project" value="UniProtKB-KW"/>
</dbReference>
<dbReference type="PROSITE" id="PS51379">
    <property type="entry name" value="4FE4S_FER_2"/>
    <property type="match status" value="3"/>
</dbReference>
<evidence type="ECO:0000313" key="9">
    <source>
        <dbReference type="EMBL" id="QTA87464.1"/>
    </source>
</evidence>
<protein>
    <submittedName>
        <fullName evidence="9">4Fe-4S dicluster domain-containing protein</fullName>
    </submittedName>
</protein>
<evidence type="ECO:0000256" key="1">
    <source>
        <dbReference type="ARBA" id="ARBA00022448"/>
    </source>
</evidence>
<dbReference type="EMBL" id="CP061800">
    <property type="protein sequence ID" value="QTA87464.1"/>
    <property type="molecule type" value="Genomic_DNA"/>
</dbReference>
<dbReference type="GO" id="GO:0051539">
    <property type="term" value="F:4 iron, 4 sulfur cluster binding"/>
    <property type="evidence" value="ECO:0007669"/>
    <property type="project" value="UniProtKB-KW"/>
</dbReference>
<dbReference type="Gene3D" id="3.30.70.20">
    <property type="match status" value="2"/>
</dbReference>
<dbReference type="PANTHER" id="PTHR43177:SF5">
    <property type="entry name" value="ANAEROBIC DIMETHYL SULFOXIDE REDUCTASE CHAIN B-RELATED"/>
    <property type="match status" value="1"/>
</dbReference>
<keyword evidence="10" id="KW-1185">Reference proteome</keyword>
<feature type="domain" description="4Fe-4S ferredoxin-type" evidence="8">
    <location>
        <begin position="83"/>
        <end position="112"/>
    </location>
</feature>
<proteinExistence type="predicted"/>
<dbReference type="InterPro" id="IPR017896">
    <property type="entry name" value="4Fe4S_Fe-S-bd"/>
</dbReference>
<accession>A0A975GN74</accession>
<name>A0A975GN74_9BACT</name>
<evidence type="ECO:0000256" key="3">
    <source>
        <dbReference type="ARBA" id="ARBA00022723"/>
    </source>
</evidence>
<keyword evidence="1" id="KW-0813">Transport</keyword>
<keyword evidence="7" id="KW-0411">Iron-sulfur</keyword>
<evidence type="ECO:0000259" key="8">
    <source>
        <dbReference type="PROSITE" id="PS51379"/>
    </source>
</evidence>
<dbReference type="InterPro" id="IPR017900">
    <property type="entry name" value="4Fe4S_Fe_S_CS"/>
</dbReference>